<reference evidence="2 3" key="1">
    <citation type="submission" date="2018-04" db="EMBL/GenBank/DDBJ databases">
        <title>WGS assembly of Panicum hallii var. hallii HAL2.</title>
        <authorList>
            <person name="Lovell J."/>
            <person name="Jenkins J."/>
            <person name="Lowry D."/>
            <person name="Mamidi S."/>
            <person name="Sreedasyam A."/>
            <person name="Weng X."/>
            <person name="Barry K."/>
            <person name="Bonette J."/>
            <person name="Campitelli B."/>
            <person name="Daum C."/>
            <person name="Gordon S."/>
            <person name="Gould B."/>
            <person name="Lipzen A."/>
            <person name="MacQueen A."/>
            <person name="Palacio-Mejia J."/>
            <person name="Plott C."/>
            <person name="Shakirov E."/>
            <person name="Shu S."/>
            <person name="Yoshinaga Y."/>
            <person name="Zane M."/>
            <person name="Rokhsar D."/>
            <person name="Grimwood J."/>
            <person name="Schmutz J."/>
            <person name="Juenger T."/>
        </authorList>
    </citation>
    <scope>NUCLEOTIDE SEQUENCE [LARGE SCALE GENOMIC DNA]</scope>
    <source>
        <strain evidence="3">cv. HAL2</strain>
    </source>
</reference>
<feature type="region of interest" description="Disordered" evidence="1">
    <location>
        <begin position="69"/>
        <end position="94"/>
    </location>
</feature>
<name>A0A2T7ENK7_9POAL</name>
<evidence type="ECO:0000313" key="3">
    <source>
        <dbReference type="Proteomes" id="UP000244336"/>
    </source>
</evidence>
<evidence type="ECO:0000256" key="1">
    <source>
        <dbReference type="SAM" id="MobiDB-lite"/>
    </source>
</evidence>
<protein>
    <submittedName>
        <fullName evidence="2">Uncharacterized protein</fullName>
    </submittedName>
</protein>
<evidence type="ECO:0000313" key="2">
    <source>
        <dbReference type="EMBL" id="PUZ69405.1"/>
    </source>
</evidence>
<dbReference type="AlphaFoldDB" id="A0A2T7ENK7"/>
<dbReference type="EMBL" id="CM009750">
    <property type="protein sequence ID" value="PUZ69405.1"/>
    <property type="molecule type" value="Genomic_DNA"/>
</dbReference>
<feature type="compositionally biased region" description="Basic and acidic residues" evidence="1">
    <location>
        <begin position="85"/>
        <end position="94"/>
    </location>
</feature>
<dbReference type="Proteomes" id="UP000244336">
    <property type="component" value="Chromosome 2"/>
</dbReference>
<organism evidence="2 3">
    <name type="scientific">Panicum hallii var. hallii</name>
    <dbReference type="NCBI Taxonomy" id="1504633"/>
    <lineage>
        <taxon>Eukaryota</taxon>
        <taxon>Viridiplantae</taxon>
        <taxon>Streptophyta</taxon>
        <taxon>Embryophyta</taxon>
        <taxon>Tracheophyta</taxon>
        <taxon>Spermatophyta</taxon>
        <taxon>Magnoliopsida</taxon>
        <taxon>Liliopsida</taxon>
        <taxon>Poales</taxon>
        <taxon>Poaceae</taxon>
        <taxon>PACMAD clade</taxon>
        <taxon>Panicoideae</taxon>
        <taxon>Panicodae</taxon>
        <taxon>Paniceae</taxon>
        <taxon>Panicinae</taxon>
        <taxon>Panicum</taxon>
        <taxon>Panicum sect. Panicum</taxon>
    </lineage>
</organism>
<dbReference type="Gramene" id="PUZ69405">
    <property type="protein sequence ID" value="PUZ69405"/>
    <property type="gene ID" value="GQ55_2G105300"/>
</dbReference>
<dbReference type="OrthoDB" id="10445683at2759"/>
<sequence>MQCKQVSLMASVMFEEMHQGGEDLIGKEKKATAEFSRISSAPLPVELYVDSGVLEETYHNDVVRYDDLSSHDTHHSQQSAYLVDEDSKSWVRRT</sequence>
<proteinExistence type="predicted"/>
<accession>A0A2T7ENK7</accession>
<gene>
    <name evidence="2" type="ORF">GQ55_2G105300</name>
</gene>
<keyword evidence="3" id="KW-1185">Reference proteome</keyword>